<feature type="compositionally biased region" description="Acidic residues" evidence="1">
    <location>
        <begin position="47"/>
        <end position="58"/>
    </location>
</feature>
<dbReference type="OrthoDB" id="1931548at2759"/>
<evidence type="ECO:0000256" key="1">
    <source>
        <dbReference type="SAM" id="MobiDB-lite"/>
    </source>
</evidence>
<reference evidence="2 3" key="1">
    <citation type="journal article" date="2013" name="BMC Genomics">
        <title>The miniature genome of a carnivorous plant Genlisea aurea contains a low number of genes and short non-coding sequences.</title>
        <authorList>
            <person name="Leushkin E.V."/>
            <person name="Sutormin R.A."/>
            <person name="Nabieva E.R."/>
            <person name="Penin A.A."/>
            <person name="Kondrashov A.S."/>
            <person name="Logacheva M.D."/>
        </authorList>
    </citation>
    <scope>NUCLEOTIDE SEQUENCE [LARGE SCALE GENOMIC DNA]</scope>
</reference>
<feature type="compositionally biased region" description="Polar residues" evidence="1">
    <location>
        <begin position="102"/>
        <end position="112"/>
    </location>
</feature>
<accession>S8BUE2</accession>
<feature type="region of interest" description="Disordered" evidence="1">
    <location>
        <begin position="24"/>
        <end position="59"/>
    </location>
</feature>
<organism evidence="2 3">
    <name type="scientific">Genlisea aurea</name>
    <dbReference type="NCBI Taxonomy" id="192259"/>
    <lineage>
        <taxon>Eukaryota</taxon>
        <taxon>Viridiplantae</taxon>
        <taxon>Streptophyta</taxon>
        <taxon>Embryophyta</taxon>
        <taxon>Tracheophyta</taxon>
        <taxon>Spermatophyta</taxon>
        <taxon>Magnoliopsida</taxon>
        <taxon>eudicotyledons</taxon>
        <taxon>Gunneridae</taxon>
        <taxon>Pentapetalae</taxon>
        <taxon>asterids</taxon>
        <taxon>lamiids</taxon>
        <taxon>Lamiales</taxon>
        <taxon>Lentibulariaceae</taxon>
        <taxon>Genlisea</taxon>
    </lineage>
</organism>
<dbReference type="PANTHER" id="PTHR33356:SF5">
    <property type="entry name" value="TIP41-LIKE PROTEIN"/>
    <property type="match status" value="1"/>
</dbReference>
<name>S8BUE2_9LAMI</name>
<dbReference type="EMBL" id="AUSU01009642">
    <property type="protein sequence ID" value="EPS57994.1"/>
    <property type="molecule type" value="Genomic_DNA"/>
</dbReference>
<sequence length="150" mass="16968">MAFRENTPRKRLLYADLFKPKLREEEEEDKTVISSSGGDGGSVWDSSSDEVEDGDNDSVADSMRRMTEDMLLDEEQIEVYDGKYVSQNARNHVSMTDHRYSRSSNRSGMKIQSGSGMQAIFLGSSERKFIGTGVFLPRVVNDEDPFKKKP</sequence>
<protein>
    <submittedName>
        <fullName evidence="2">Uncharacterized protein</fullName>
    </submittedName>
</protein>
<feature type="region of interest" description="Disordered" evidence="1">
    <location>
        <begin position="90"/>
        <end position="112"/>
    </location>
</feature>
<feature type="non-terminal residue" evidence="2">
    <location>
        <position position="150"/>
    </location>
</feature>
<dbReference type="AlphaFoldDB" id="S8BUE2"/>
<comment type="caution">
    <text evidence="2">The sequence shown here is derived from an EMBL/GenBank/DDBJ whole genome shotgun (WGS) entry which is preliminary data.</text>
</comment>
<evidence type="ECO:0000313" key="2">
    <source>
        <dbReference type="EMBL" id="EPS57994.1"/>
    </source>
</evidence>
<proteinExistence type="predicted"/>
<evidence type="ECO:0000313" key="3">
    <source>
        <dbReference type="Proteomes" id="UP000015453"/>
    </source>
</evidence>
<gene>
    <name evidence="2" type="ORF">M569_16823</name>
</gene>
<keyword evidence="3" id="KW-1185">Reference proteome</keyword>
<dbReference type="Proteomes" id="UP000015453">
    <property type="component" value="Unassembled WGS sequence"/>
</dbReference>
<dbReference type="PANTHER" id="PTHR33356">
    <property type="entry name" value="TIP41-LIKE PROTEIN"/>
    <property type="match status" value="1"/>
</dbReference>